<organism evidence="2 3">
    <name type="scientific">Kibdelosporangium aridum</name>
    <dbReference type="NCBI Taxonomy" id="2030"/>
    <lineage>
        <taxon>Bacteria</taxon>
        <taxon>Bacillati</taxon>
        <taxon>Actinomycetota</taxon>
        <taxon>Actinomycetes</taxon>
        <taxon>Pseudonocardiales</taxon>
        <taxon>Pseudonocardiaceae</taxon>
        <taxon>Kibdelosporangium</taxon>
    </lineage>
</organism>
<keyword evidence="3" id="KW-1185">Reference proteome</keyword>
<dbReference type="InterPro" id="IPR025736">
    <property type="entry name" value="PucR_C-HTH_dom"/>
</dbReference>
<reference evidence="2 3" key="1">
    <citation type="submission" date="2017-04" db="EMBL/GenBank/DDBJ databases">
        <authorList>
            <person name="Afonso C.L."/>
            <person name="Miller P.J."/>
            <person name="Scott M.A."/>
            <person name="Spackman E."/>
            <person name="Goraichik I."/>
            <person name="Dimitrov K.M."/>
            <person name="Suarez D.L."/>
            <person name="Swayne D.E."/>
        </authorList>
    </citation>
    <scope>NUCLEOTIDE SEQUENCE [LARGE SCALE GENOMIC DNA]</scope>
    <source>
        <strain evidence="2 3">DSM 43828</strain>
    </source>
</reference>
<evidence type="ECO:0000259" key="1">
    <source>
        <dbReference type="Pfam" id="PF13556"/>
    </source>
</evidence>
<name>A0A1W2FLD2_KIBAR</name>
<dbReference type="AlphaFoldDB" id="A0A1W2FLD2"/>
<dbReference type="InterPro" id="IPR042070">
    <property type="entry name" value="PucR_C-HTH_sf"/>
</dbReference>
<dbReference type="EMBL" id="FWXV01000008">
    <property type="protein sequence ID" value="SMD22476.1"/>
    <property type="molecule type" value="Genomic_DNA"/>
</dbReference>
<dbReference type="Pfam" id="PF13556">
    <property type="entry name" value="HTH_30"/>
    <property type="match status" value="1"/>
</dbReference>
<dbReference type="Proteomes" id="UP000192674">
    <property type="component" value="Unassembled WGS sequence"/>
</dbReference>
<sequence length="57" mass="6731">MRQPRDRRSRALHIHANTVRYRLARWHELTGWDVHTWDGLSASMVGLNLFAQDSRST</sequence>
<proteinExistence type="predicted"/>
<accession>A0A1W2FLD2</accession>
<protein>
    <submittedName>
        <fullName evidence="2">PucR C-terminal helix-turn-helix domain-containing protein</fullName>
    </submittedName>
</protein>
<dbReference type="RefSeq" id="WP_084431341.1">
    <property type="nucleotide sequence ID" value="NZ_FWXV01000008.1"/>
</dbReference>
<feature type="domain" description="PucR C-terminal helix-turn-helix" evidence="1">
    <location>
        <begin position="9"/>
        <end position="40"/>
    </location>
</feature>
<evidence type="ECO:0000313" key="2">
    <source>
        <dbReference type="EMBL" id="SMD22476.1"/>
    </source>
</evidence>
<evidence type="ECO:0000313" key="3">
    <source>
        <dbReference type="Proteomes" id="UP000192674"/>
    </source>
</evidence>
<dbReference type="OrthoDB" id="3655573at2"/>
<dbReference type="Gene3D" id="1.10.10.2840">
    <property type="entry name" value="PucR C-terminal helix-turn-helix domain"/>
    <property type="match status" value="1"/>
</dbReference>
<gene>
    <name evidence="2" type="ORF">SAMN05661093_07437</name>
</gene>